<reference evidence="1" key="1">
    <citation type="journal article" date="2015" name="Nature">
        <title>Complex archaea that bridge the gap between prokaryotes and eukaryotes.</title>
        <authorList>
            <person name="Spang A."/>
            <person name="Saw J.H."/>
            <person name="Jorgensen S.L."/>
            <person name="Zaremba-Niedzwiedzka K."/>
            <person name="Martijn J."/>
            <person name="Lind A.E."/>
            <person name="van Eijk R."/>
            <person name="Schleper C."/>
            <person name="Guy L."/>
            <person name="Ettema T.J."/>
        </authorList>
    </citation>
    <scope>NUCLEOTIDE SEQUENCE</scope>
</reference>
<gene>
    <name evidence="1" type="ORF">LCGC14_1518550</name>
</gene>
<sequence>MVLKLCKEKILGKKETVFLGKIVEDVDSENEFKRTLLKIHDNLPSEKEFKFKDQIGQFIKKLLETLNLFCIFKKICYVFPI</sequence>
<name>A0A0F9M0E5_9ZZZZ</name>
<evidence type="ECO:0000313" key="1">
    <source>
        <dbReference type="EMBL" id="KKM62747.1"/>
    </source>
</evidence>
<dbReference type="EMBL" id="LAZR01011235">
    <property type="protein sequence ID" value="KKM62747.1"/>
    <property type="molecule type" value="Genomic_DNA"/>
</dbReference>
<comment type="caution">
    <text evidence="1">The sequence shown here is derived from an EMBL/GenBank/DDBJ whole genome shotgun (WGS) entry which is preliminary data.</text>
</comment>
<dbReference type="AlphaFoldDB" id="A0A0F9M0E5"/>
<accession>A0A0F9M0E5</accession>
<protein>
    <submittedName>
        <fullName evidence="1">Uncharacterized protein</fullName>
    </submittedName>
</protein>
<organism evidence="1">
    <name type="scientific">marine sediment metagenome</name>
    <dbReference type="NCBI Taxonomy" id="412755"/>
    <lineage>
        <taxon>unclassified sequences</taxon>
        <taxon>metagenomes</taxon>
        <taxon>ecological metagenomes</taxon>
    </lineage>
</organism>
<proteinExistence type="predicted"/>